<dbReference type="OrthoDB" id="255777at2157"/>
<sequence length="49" mass="4880">MFGIESLSGNLHAAAIVGLVFSEALVLYAGYGVATGALASVVVNAIRGE</sequence>
<dbReference type="STRING" id="797209.GCA_000376445_03744"/>
<comment type="caution">
    <text evidence="2">The sequence shown here is derived from an EMBL/GenBank/DDBJ whole genome shotgun (WGS) entry which is preliminary data.</text>
</comment>
<keyword evidence="1" id="KW-1133">Transmembrane helix</keyword>
<dbReference type="RefSeq" id="WP_007980712.1">
    <property type="nucleotide sequence ID" value="NZ_AEMG01000013.1"/>
</dbReference>
<feature type="transmembrane region" description="Helical" evidence="1">
    <location>
        <begin position="25"/>
        <end position="46"/>
    </location>
</feature>
<accession>E7QVA9</accession>
<organism evidence="2 3">
    <name type="scientific">Haladaptatus paucihalophilus DX253</name>
    <dbReference type="NCBI Taxonomy" id="797209"/>
    <lineage>
        <taxon>Archaea</taxon>
        <taxon>Methanobacteriati</taxon>
        <taxon>Methanobacteriota</taxon>
        <taxon>Stenosarchaea group</taxon>
        <taxon>Halobacteria</taxon>
        <taxon>Halobacteriales</taxon>
        <taxon>Haladaptataceae</taxon>
        <taxon>Haladaptatus</taxon>
    </lineage>
</organism>
<name>E7QVA9_HALPU</name>
<gene>
    <name evidence="2" type="ORF">ZOD2009_13726</name>
</gene>
<reference evidence="2 3" key="1">
    <citation type="journal article" date="2014" name="ISME J.">
        <title>Trehalose/2-sulfotrehalose biosynthesis and glycine-betaine uptake are widely spread mechanisms for osmoadaptation in the Halobacteriales.</title>
        <authorList>
            <person name="Youssef N.H."/>
            <person name="Savage-Ashlock K.N."/>
            <person name="McCully A.L."/>
            <person name="Luedtke B."/>
            <person name="Shaw E.I."/>
            <person name="Hoff W.D."/>
            <person name="Elshahed M.S."/>
        </authorList>
    </citation>
    <scope>NUCLEOTIDE SEQUENCE [LARGE SCALE GENOMIC DNA]</scope>
    <source>
        <strain evidence="2 3">DX253</strain>
    </source>
</reference>
<keyword evidence="1" id="KW-0472">Membrane</keyword>
<evidence type="ECO:0000313" key="3">
    <source>
        <dbReference type="Proteomes" id="UP000003751"/>
    </source>
</evidence>
<dbReference type="PATRIC" id="fig|797209.4.peg.2706"/>
<dbReference type="Proteomes" id="UP000003751">
    <property type="component" value="Unassembled WGS sequence"/>
</dbReference>
<dbReference type="AlphaFoldDB" id="E7QVA9"/>
<protein>
    <submittedName>
        <fullName evidence="2">Uncharacterized protein</fullName>
    </submittedName>
</protein>
<dbReference type="EMBL" id="AEMG01000013">
    <property type="protein sequence ID" value="EFW91627.1"/>
    <property type="molecule type" value="Genomic_DNA"/>
</dbReference>
<evidence type="ECO:0000313" key="2">
    <source>
        <dbReference type="EMBL" id="EFW91627.1"/>
    </source>
</evidence>
<proteinExistence type="predicted"/>
<dbReference type="InterPro" id="IPR055934">
    <property type="entry name" value="DUF7512"/>
</dbReference>
<dbReference type="Pfam" id="PF24352">
    <property type="entry name" value="DUF7512"/>
    <property type="match status" value="1"/>
</dbReference>
<evidence type="ECO:0000256" key="1">
    <source>
        <dbReference type="SAM" id="Phobius"/>
    </source>
</evidence>
<keyword evidence="1" id="KW-0812">Transmembrane</keyword>
<dbReference type="GeneID" id="300003872"/>